<proteinExistence type="predicted"/>
<gene>
    <name evidence="1" type="ORF">K7B09_03000</name>
</gene>
<accession>A0ABS7TBR0</accession>
<name>A0ABS7TBR0_9GAMM</name>
<keyword evidence="2" id="KW-1185">Reference proteome</keyword>
<dbReference type="RefSeq" id="WP_223626625.1">
    <property type="nucleotide sequence ID" value="NZ_JAIQDJ010000001.1"/>
</dbReference>
<organism evidence="1 2">
    <name type="scientific">Thermomonas beijingensis</name>
    <dbReference type="NCBI Taxonomy" id="2872701"/>
    <lineage>
        <taxon>Bacteria</taxon>
        <taxon>Pseudomonadati</taxon>
        <taxon>Pseudomonadota</taxon>
        <taxon>Gammaproteobacteria</taxon>
        <taxon>Lysobacterales</taxon>
        <taxon>Lysobacteraceae</taxon>
        <taxon>Thermomonas</taxon>
    </lineage>
</organism>
<protein>
    <submittedName>
        <fullName evidence="1">Uncharacterized protein</fullName>
    </submittedName>
</protein>
<evidence type="ECO:0000313" key="1">
    <source>
        <dbReference type="EMBL" id="MBZ4185293.1"/>
    </source>
</evidence>
<evidence type="ECO:0000313" key="2">
    <source>
        <dbReference type="Proteomes" id="UP001430290"/>
    </source>
</evidence>
<dbReference type="Proteomes" id="UP001430290">
    <property type="component" value="Unassembled WGS sequence"/>
</dbReference>
<reference evidence="1" key="1">
    <citation type="submission" date="2021-09" db="EMBL/GenBank/DDBJ databases">
        <authorList>
            <person name="Wu T."/>
            <person name="Guo S.Z."/>
        </authorList>
    </citation>
    <scope>NUCLEOTIDE SEQUENCE</scope>
    <source>
        <strain evidence="1">RSS-23</strain>
    </source>
</reference>
<comment type="caution">
    <text evidence="1">The sequence shown here is derived from an EMBL/GenBank/DDBJ whole genome shotgun (WGS) entry which is preliminary data.</text>
</comment>
<dbReference type="EMBL" id="JAIQDJ010000001">
    <property type="protein sequence ID" value="MBZ4185293.1"/>
    <property type="molecule type" value="Genomic_DNA"/>
</dbReference>
<sequence>MATAERRSTITPLSRTLRRELNEAQIDTLVGLERFGWELKFIRKPLFKASVPVIFDGDRKVFATLEPDGRLNEHPPFHIRPF</sequence>